<keyword evidence="2" id="KW-0645">Protease</keyword>
<proteinExistence type="predicted"/>
<feature type="non-terminal residue" evidence="2">
    <location>
        <position position="1"/>
    </location>
</feature>
<dbReference type="AlphaFoldDB" id="A0A6L7C8Q0"/>
<dbReference type="GO" id="GO:0008237">
    <property type="term" value="F:metallopeptidase activity"/>
    <property type="evidence" value="ECO:0007669"/>
    <property type="project" value="UniProtKB-KW"/>
</dbReference>
<comment type="caution">
    <text evidence="2">The sequence shown here is derived from an EMBL/GenBank/DDBJ whole genome shotgun (WGS) entry which is preliminary data.</text>
</comment>
<feature type="region of interest" description="Disordered" evidence="1">
    <location>
        <begin position="16"/>
        <end position="46"/>
    </location>
</feature>
<dbReference type="GO" id="GO:0006508">
    <property type="term" value="P:proteolysis"/>
    <property type="evidence" value="ECO:0007669"/>
    <property type="project" value="UniProtKB-KW"/>
</dbReference>
<protein>
    <submittedName>
        <fullName evidence="2">Metalloprotease</fullName>
    </submittedName>
</protein>
<reference evidence="2 3" key="1">
    <citation type="submission" date="2019-12" db="EMBL/GenBank/DDBJ databases">
        <title>Enteriobacteria Tanzani isolates_8377-8380.</title>
        <authorList>
            <person name="Subbiah M."/>
            <person name="Call D."/>
        </authorList>
    </citation>
    <scope>NUCLEOTIDE SEQUENCE [LARGE SCALE GENOMIC DNA]</scope>
    <source>
        <strain evidence="2 3">8378wC7</strain>
    </source>
</reference>
<organism evidence="2 3">
    <name type="scientific">Escherichia coli</name>
    <dbReference type="NCBI Taxonomy" id="562"/>
    <lineage>
        <taxon>Bacteria</taxon>
        <taxon>Pseudomonadati</taxon>
        <taxon>Pseudomonadota</taxon>
        <taxon>Gammaproteobacteria</taxon>
        <taxon>Enterobacterales</taxon>
        <taxon>Enterobacteriaceae</taxon>
        <taxon>Escherichia</taxon>
    </lineage>
</organism>
<evidence type="ECO:0000313" key="2">
    <source>
        <dbReference type="EMBL" id="MWT84917.1"/>
    </source>
</evidence>
<name>A0A6L7C8Q0_ECOLX</name>
<evidence type="ECO:0000313" key="3">
    <source>
        <dbReference type="Proteomes" id="UP000480485"/>
    </source>
</evidence>
<dbReference type="Proteomes" id="UP000480485">
    <property type="component" value="Unassembled WGS sequence"/>
</dbReference>
<gene>
    <name evidence="2" type="ORF">GP954_07000</name>
</gene>
<dbReference type="EMBL" id="WTRN01000063">
    <property type="protein sequence ID" value="MWT84917.1"/>
    <property type="molecule type" value="Genomic_DNA"/>
</dbReference>
<sequence>PAGLATSFEKLAKLEEGRQSSMFDDHPASAERAQHIRDRMSADGVK</sequence>
<keyword evidence="2" id="KW-0482">Metalloprotease</keyword>
<accession>A0A6L7C8Q0</accession>
<keyword evidence="2" id="KW-0378">Hydrolase</keyword>
<evidence type="ECO:0000256" key="1">
    <source>
        <dbReference type="SAM" id="MobiDB-lite"/>
    </source>
</evidence>